<accession>A0A4R5DB66</accession>
<evidence type="ECO:0000256" key="2">
    <source>
        <dbReference type="ARBA" id="ARBA00023012"/>
    </source>
</evidence>
<dbReference type="RefSeq" id="WP_131962320.1">
    <property type="nucleotide sequence ID" value="NZ_SMFL01000021.1"/>
</dbReference>
<evidence type="ECO:0000256" key="1">
    <source>
        <dbReference type="ARBA" id="ARBA00022553"/>
    </source>
</evidence>
<organism evidence="5 6">
    <name type="scientific">Dyadobacter psychrotolerans</name>
    <dbReference type="NCBI Taxonomy" id="2541721"/>
    <lineage>
        <taxon>Bacteria</taxon>
        <taxon>Pseudomonadati</taxon>
        <taxon>Bacteroidota</taxon>
        <taxon>Cytophagia</taxon>
        <taxon>Cytophagales</taxon>
        <taxon>Spirosomataceae</taxon>
        <taxon>Dyadobacter</taxon>
    </lineage>
</organism>
<dbReference type="PANTHER" id="PTHR45339">
    <property type="entry name" value="HYBRID SIGNAL TRANSDUCTION HISTIDINE KINASE J"/>
    <property type="match status" value="1"/>
</dbReference>
<keyword evidence="1 3" id="KW-0597">Phosphoprotein</keyword>
<gene>
    <name evidence="5" type="ORF">E0F88_31220</name>
</gene>
<comment type="caution">
    <text evidence="5">The sequence shown here is derived from an EMBL/GenBank/DDBJ whole genome shotgun (WGS) entry which is preliminary data.</text>
</comment>
<dbReference type="PANTHER" id="PTHR45339:SF1">
    <property type="entry name" value="HYBRID SIGNAL TRANSDUCTION HISTIDINE KINASE J"/>
    <property type="match status" value="1"/>
</dbReference>
<evidence type="ECO:0000313" key="5">
    <source>
        <dbReference type="EMBL" id="TDE09220.1"/>
    </source>
</evidence>
<dbReference type="OrthoDB" id="9797341at2"/>
<feature type="modified residue" description="4-aspartylphosphate" evidence="3">
    <location>
        <position position="2"/>
    </location>
</feature>
<feature type="domain" description="Response regulatory" evidence="4">
    <location>
        <begin position="1"/>
        <end position="66"/>
    </location>
</feature>
<dbReference type="Pfam" id="PF00072">
    <property type="entry name" value="Response_reg"/>
    <property type="match status" value="1"/>
</dbReference>
<sequence>MDLGMPILNGFEATKIIRAQGSQIPIIALTASAFTEERDKAMSSGFSDYLVKPFLPKEFYDMVLFI</sequence>
<dbReference type="Proteomes" id="UP000294850">
    <property type="component" value="Unassembled WGS sequence"/>
</dbReference>
<evidence type="ECO:0000313" key="6">
    <source>
        <dbReference type="Proteomes" id="UP000294850"/>
    </source>
</evidence>
<keyword evidence="2" id="KW-0902">Two-component regulatory system</keyword>
<reference evidence="5 6" key="1">
    <citation type="submission" date="2019-03" db="EMBL/GenBank/DDBJ databases">
        <title>Dyadobacter AR-3-6 sp. nov., isolated from arctic soil.</title>
        <authorList>
            <person name="Chaudhary D.K."/>
        </authorList>
    </citation>
    <scope>NUCLEOTIDE SEQUENCE [LARGE SCALE GENOMIC DNA]</scope>
    <source>
        <strain evidence="5 6">AR-3-6</strain>
    </source>
</reference>
<dbReference type="InterPro" id="IPR001789">
    <property type="entry name" value="Sig_transdc_resp-reg_receiver"/>
</dbReference>
<dbReference type="SUPFAM" id="SSF52172">
    <property type="entry name" value="CheY-like"/>
    <property type="match status" value="1"/>
</dbReference>
<dbReference type="Gene3D" id="3.40.50.2300">
    <property type="match status" value="1"/>
</dbReference>
<protein>
    <submittedName>
        <fullName evidence="5">Response regulator</fullName>
    </submittedName>
</protein>
<dbReference type="InterPro" id="IPR011006">
    <property type="entry name" value="CheY-like_superfamily"/>
</dbReference>
<keyword evidence="6" id="KW-1185">Reference proteome</keyword>
<evidence type="ECO:0000256" key="3">
    <source>
        <dbReference type="PROSITE-ProRule" id="PRU00169"/>
    </source>
</evidence>
<evidence type="ECO:0000259" key="4">
    <source>
        <dbReference type="PROSITE" id="PS50110"/>
    </source>
</evidence>
<dbReference type="GO" id="GO:0000160">
    <property type="term" value="P:phosphorelay signal transduction system"/>
    <property type="evidence" value="ECO:0007669"/>
    <property type="project" value="UniProtKB-KW"/>
</dbReference>
<name>A0A4R5DB66_9BACT</name>
<proteinExistence type="predicted"/>
<dbReference type="CDD" id="cd17546">
    <property type="entry name" value="REC_hyHK_CKI1_RcsC-like"/>
    <property type="match status" value="1"/>
</dbReference>
<dbReference type="EMBL" id="SMFL01000021">
    <property type="protein sequence ID" value="TDE09220.1"/>
    <property type="molecule type" value="Genomic_DNA"/>
</dbReference>
<dbReference type="PROSITE" id="PS50110">
    <property type="entry name" value="RESPONSE_REGULATORY"/>
    <property type="match status" value="1"/>
</dbReference>
<dbReference type="AlphaFoldDB" id="A0A4R5DB66"/>